<dbReference type="EMBL" id="CM032181">
    <property type="protein sequence ID" value="KAG7099864.1"/>
    <property type="molecule type" value="Genomic_DNA"/>
</dbReference>
<feature type="region of interest" description="Disordered" evidence="1">
    <location>
        <begin position="506"/>
        <end position="563"/>
    </location>
</feature>
<feature type="compositionally biased region" description="Low complexity" evidence="1">
    <location>
        <begin position="408"/>
        <end position="429"/>
    </location>
</feature>
<feature type="compositionally biased region" description="Basic and acidic residues" evidence="1">
    <location>
        <begin position="318"/>
        <end position="342"/>
    </location>
</feature>
<feature type="region of interest" description="Disordered" evidence="1">
    <location>
        <begin position="585"/>
        <end position="653"/>
    </location>
</feature>
<feature type="compositionally biased region" description="Low complexity" evidence="1">
    <location>
        <begin position="617"/>
        <end position="653"/>
    </location>
</feature>
<feature type="region of interest" description="Disordered" evidence="1">
    <location>
        <begin position="848"/>
        <end position="869"/>
    </location>
</feature>
<feature type="compositionally biased region" description="Basic and acidic residues" evidence="1">
    <location>
        <begin position="585"/>
        <end position="607"/>
    </location>
</feature>
<feature type="region of interest" description="Disordered" evidence="1">
    <location>
        <begin position="1"/>
        <end position="24"/>
    </location>
</feature>
<evidence type="ECO:0000256" key="1">
    <source>
        <dbReference type="SAM" id="MobiDB-lite"/>
    </source>
</evidence>
<dbReference type="KEGG" id="more:E1B28_001668"/>
<feature type="compositionally biased region" description="Basic and acidic residues" evidence="1">
    <location>
        <begin position="1179"/>
        <end position="1193"/>
    </location>
</feature>
<feature type="region of interest" description="Disordered" evidence="1">
    <location>
        <begin position="774"/>
        <end position="794"/>
    </location>
</feature>
<accession>A0A9P7V3V9</accession>
<feature type="compositionally biased region" description="Low complexity" evidence="1">
    <location>
        <begin position="1038"/>
        <end position="1078"/>
    </location>
</feature>
<name>A0A9P7V3V9_9AGAR</name>
<dbReference type="AlphaFoldDB" id="A0A9P7V3V9"/>
<feature type="compositionally biased region" description="Basic and acidic residues" evidence="1">
    <location>
        <begin position="514"/>
        <end position="525"/>
    </location>
</feature>
<reference evidence="2" key="1">
    <citation type="journal article" date="2021" name="Genome Biol. Evol.">
        <title>The assembled and annotated genome of the fairy-ring fungus Marasmius oreades.</title>
        <authorList>
            <person name="Hiltunen M."/>
            <person name="Ament-Velasquez S.L."/>
            <person name="Johannesson H."/>
        </authorList>
    </citation>
    <scope>NUCLEOTIDE SEQUENCE</scope>
    <source>
        <strain evidence="2">03SP1</strain>
    </source>
</reference>
<feature type="region of interest" description="Disordered" evidence="1">
    <location>
        <begin position="318"/>
        <end position="362"/>
    </location>
</feature>
<feature type="region of interest" description="Disordered" evidence="1">
    <location>
        <begin position="1172"/>
        <end position="1193"/>
    </location>
</feature>
<proteinExistence type="predicted"/>
<dbReference type="OrthoDB" id="3270558at2759"/>
<feature type="compositionally biased region" description="Basic and acidic residues" evidence="1">
    <location>
        <begin position="1"/>
        <end position="11"/>
    </location>
</feature>
<organism evidence="2 3">
    <name type="scientific">Marasmius oreades</name>
    <name type="common">fairy-ring Marasmius</name>
    <dbReference type="NCBI Taxonomy" id="181124"/>
    <lineage>
        <taxon>Eukaryota</taxon>
        <taxon>Fungi</taxon>
        <taxon>Dikarya</taxon>
        <taxon>Basidiomycota</taxon>
        <taxon>Agaricomycotina</taxon>
        <taxon>Agaricomycetes</taxon>
        <taxon>Agaricomycetidae</taxon>
        <taxon>Agaricales</taxon>
        <taxon>Marasmiineae</taxon>
        <taxon>Marasmiaceae</taxon>
        <taxon>Marasmius</taxon>
    </lineage>
</organism>
<feature type="region of interest" description="Disordered" evidence="1">
    <location>
        <begin position="664"/>
        <end position="683"/>
    </location>
</feature>
<comment type="caution">
    <text evidence="2">The sequence shown here is derived from an EMBL/GenBank/DDBJ whole genome shotgun (WGS) entry which is preliminary data.</text>
</comment>
<feature type="compositionally biased region" description="Polar residues" evidence="1">
    <location>
        <begin position="527"/>
        <end position="558"/>
    </location>
</feature>
<dbReference type="GeneID" id="66070744"/>
<evidence type="ECO:0000313" key="2">
    <source>
        <dbReference type="EMBL" id="KAG7099864.1"/>
    </source>
</evidence>
<dbReference type="RefSeq" id="XP_043016334.1">
    <property type="nucleotide sequence ID" value="XM_043147621.1"/>
</dbReference>
<dbReference type="Proteomes" id="UP001049176">
    <property type="component" value="Chromosome 1"/>
</dbReference>
<keyword evidence="3" id="KW-1185">Reference proteome</keyword>
<protein>
    <submittedName>
        <fullName evidence="2">Uncharacterized protein</fullName>
    </submittedName>
</protein>
<sequence>MGVENGGKETMRPTSRAENSRPKADSAAGVTVIYECDQVGNQIFDFGLEAVYVALYICQILPSIFPFLPPVIHIHRTGSRCTMQRERMRRGRSRTISTIALARQASEERRLSLLITATTTSPSPPSTTHTTSLPCTKTPVPILDLTTSNNHEEQHCVYPASPTDSLSSTSSTELMAADMQANLSSSDSSSLPPPRTLQDQLHVAYALDDIHLAKIILLKLRGIEVTSDSDPRIAAVQPEDFDECFIPAGGLMSQEDEEVIKEMQRVERERLQVAYEQRRRREREEAESKRLREWELHCEKIWEGEKRRMREEKEFLERKREEERKRWEDTERRRREAAERRATATSRYSCRSSPVTTKSKPRLSYASLSIERIASSSSSMSSTGDDKYLYSVLPVPKVPSPPSRRRPSGTSPPSGSSSTSHGSASCNSSHTITPSHDPTLGNGLEVEVATRKPNTSVPSSTIAHKDRAPLDSKALSLRGRLSPSCASDMINITVSFRDILTSMRGPLFPIETEPDSRPRPPRAESMDGNQSQSPNSCRSQSKGRVQDPSLPTNVTSTHTARRRRRNEELLSLLLTEVKWAEGERLARGRSGNERGKSQKSEKGKERTLQPLHPIRQNSSSSIRSSSSTSSCAACSASASSNAPTSPASISSGASRAGSWLSSFSSSSTNTDLTTLSTSLSTSPSKVSLVHVQHVCPSTPTSNVKSTVTGWLRKSAITGSSQQHQAKESQQRQAIHLVHSCRRPPFSGLTPIMAFDGPLCPDDTNEPKGVLSIDGAAEGSDEVGSRVNTKRGSSGACANDGISIHGPAGIARQMTRFVELAKGFQTAYINMTVFGAVPTLSYDQGAWNTGLDDEGSPQRNKAKRRRDVTSWSQAAVKQKLQPAGYRASKAEIDLFLIRRNDGGVRKEKEGILRAQLNSETTANHTSLSGTASNEASAEGEKIVIVEHRGRSVGRCGYEYDDEDGIEYIPLLPPQLSAHPPKTILPSPLPYPVVFKPPLPLVPSPHRRVALRQNQRLEDGMEFGSLSALSSYSHPSLVRGTGRFSSRLSSSPPPRSSARSRGSSRSNSHSPTRRSSLSRLQNPQESSAPVARPRVVANPVYLRLKAAKNVGLELGKNWEPGLAKSCGRLSGGKEKMLALTWDEMGRSVLGREQDETFTRRGCPVKGTLDTALRSGGGILPDRGDDDRRRGRHGRDVHEFQGVRRGRCVVRG</sequence>
<feature type="compositionally biased region" description="Polar residues" evidence="1">
    <location>
        <begin position="343"/>
        <end position="358"/>
    </location>
</feature>
<gene>
    <name evidence="2" type="ORF">E1B28_001668</name>
</gene>
<feature type="region of interest" description="Disordered" evidence="1">
    <location>
        <begin position="1038"/>
        <end position="1089"/>
    </location>
</feature>
<evidence type="ECO:0000313" key="3">
    <source>
        <dbReference type="Proteomes" id="UP001049176"/>
    </source>
</evidence>
<feature type="region of interest" description="Disordered" evidence="1">
    <location>
        <begin position="392"/>
        <end position="442"/>
    </location>
</feature>